<evidence type="ECO:0000256" key="1">
    <source>
        <dbReference type="SAM" id="MobiDB-lite"/>
    </source>
</evidence>
<gene>
    <name evidence="2" type="ORF">L8V22_10805</name>
</gene>
<name>A0A9X3LZX7_9CORY</name>
<sequence>MVKVTLAKHWSPEDKLYSPGAVVEVDDETARWLDSCGAVSHAPDKAEKKPAARKPVEKPTVEDKPVGKPAKGDVPRPAKAASLDEWRKYAEAQGIVTKGLSKKDIIAATQ</sequence>
<dbReference type="EMBL" id="JAKMUZ010000024">
    <property type="protein sequence ID" value="MCZ9297032.1"/>
    <property type="molecule type" value="Genomic_DNA"/>
</dbReference>
<reference evidence="2" key="1">
    <citation type="submission" date="2022-02" db="EMBL/GenBank/DDBJ databases">
        <title>Corynebacterium sp. from urogenital microbiome.</title>
        <authorList>
            <person name="Cappelli E.A."/>
            <person name="Ribeiro T.G."/>
            <person name="Peixe L."/>
        </authorList>
    </citation>
    <scope>NUCLEOTIDE SEQUENCE</scope>
    <source>
        <strain evidence="2">C21Ua_68</strain>
    </source>
</reference>
<evidence type="ECO:0000313" key="3">
    <source>
        <dbReference type="Proteomes" id="UP001146439"/>
    </source>
</evidence>
<dbReference type="Proteomes" id="UP001146439">
    <property type="component" value="Unassembled WGS sequence"/>
</dbReference>
<feature type="compositionally biased region" description="Basic and acidic residues" evidence="1">
    <location>
        <begin position="42"/>
        <end position="82"/>
    </location>
</feature>
<proteinExistence type="predicted"/>
<dbReference type="RefSeq" id="WP_269966532.1">
    <property type="nucleotide sequence ID" value="NZ_JAKMUZ010000024.1"/>
</dbReference>
<protein>
    <submittedName>
        <fullName evidence="2">Uncharacterized protein</fullName>
    </submittedName>
</protein>
<organism evidence="2 3">
    <name type="scientific">Corynebacterium yonathiae</name>
    <dbReference type="NCBI Taxonomy" id="2913504"/>
    <lineage>
        <taxon>Bacteria</taxon>
        <taxon>Bacillati</taxon>
        <taxon>Actinomycetota</taxon>
        <taxon>Actinomycetes</taxon>
        <taxon>Mycobacteriales</taxon>
        <taxon>Corynebacteriaceae</taxon>
        <taxon>Corynebacterium</taxon>
    </lineage>
</organism>
<evidence type="ECO:0000313" key="2">
    <source>
        <dbReference type="EMBL" id="MCZ9297032.1"/>
    </source>
</evidence>
<accession>A0A9X3LZX7</accession>
<comment type="caution">
    <text evidence="2">The sequence shown here is derived from an EMBL/GenBank/DDBJ whole genome shotgun (WGS) entry which is preliminary data.</text>
</comment>
<dbReference type="AlphaFoldDB" id="A0A9X3LZX7"/>
<feature type="region of interest" description="Disordered" evidence="1">
    <location>
        <begin position="39"/>
        <end position="82"/>
    </location>
</feature>